<dbReference type="GO" id="GO:0004674">
    <property type="term" value="F:protein serine/threonine kinase activity"/>
    <property type="evidence" value="ECO:0007669"/>
    <property type="project" value="UniProtKB-EC"/>
</dbReference>
<feature type="region of interest" description="Disordered" evidence="6">
    <location>
        <begin position="1000"/>
        <end position="1027"/>
    </location>
</feature>
<dbReference type="InterPro" id="IPR010920">
    <property type="entry name" value="LSM_dom_sf"/>
</dbReference>
<evidence type="ECO:0000256" key="6">
    <source>
        <dbReference type="SAM" id="MobiDB-lite"/>
    </source>
</evidence>
<dbReference type="OrthoDB" id="248923at2759"/>
<evidence type="ECO:0000256" key="3">
    <source>
        <dbReference type="ARBA" id="ARBA00022741"/>
    </source>
</evidence>
<evidence type="ECO:0000313" key="10">
    <source>
        <dbReference type="Proteomes" id="UP000241769"/>
    </source>
</evidence>
<dbReference type="GO" id="GO:0000932">
    <property type="term" value="C:P-body"/>
    <property type="evidence" value="ECO:0007669"/>
    <property type="project" value="UniProtKB-SubCell"/>
</dbReference>
<gene>
    <name evidence="9" type="ORF">PROFUN_11897</name>
</gene>
<keyword evidence="4 5" id="KW-0067">ATP-binding</keyword>
<dbReference type="InterPro" id="IPR001163">
    <property type="entry name" value="Sm_dom_euk/arc"/>
</dbReference>
<name>A0A2P6N923_9EUKA</name>
<evidence type="ECO:0000256" key="1">
    <source>
        <dbReference type="ARBA" id="ARBA00004201"/>
    </source>
</evidence>
<feature type="domain" description="Sm" evidence="8">
    <location>
        <begin position="18"/>
        <end position="97"/>
    </location>
</feature>
<dbReference type="InParanoid" id="A0A2P6N923"/>
<reference evidence="9 10" key="1">
    <citation type="journal article" date="2018" name="Genome Biol. Evol.">
        <title>Multiple Roots of Fruiting Body Formation in Amoebozoa.</title>
        <authorList>
            <person name="Hillmann F."/>
            <person name="Forbes G."/>
            <person name="Novohradska S."/>
            <person name="Ferling I."/>
            <person name="Riege K."/>
            <person name="Groth M."/>
            <person name="Westermann M."/>
            <person name="Marz M."/>
            <person name="Spaller T."/>
            <person name="Winckler T."/>
            <person name="Schaap P."/>
            <person name="Glockner G."/>
        </authorList>
    </citation>
    <scope>NUCLEOTIDE SEQUENCE [LARGE SCALE GENOMIC DNA]</scope>
    <source>
        <strain evidence="9 10">Jena</strain>
    </source>
</reference>
<dbReference type="InterPro" id="IPR050629">
    <property type="entry name" value="STE20/SPS1-PAK"/>
</dbReference>
<dbReference type="EC" id="2.7.11.1" evidence="2"/>
<keyword evidence="3 5" id="KW-0547">Nucleotide-binding</keyword>
<sequence>MDFLPGTASLVEEVDSESPRHLFYLTVSERLMVTLRDGLKLFGTLRSFDQFALANIVLEDTVERIYLEDQKQYGERRVGIRLIRGENVVLLGEIDEEKDDKLLESRLTKIPFLDAKKAQKAEEHTKREAAKLKKKIMLDRGIVIDSYTFGSDLPLVSAVVLKPRRSSSTLMSWIQCTVMGQTPTPRVNLEPASVSKLILFGGLVDNKVQKRRDAVVEVSAGLSRSTSDVRGSFLGLINSTSPPVPRVRNSSHVPRLIDQHEKNLREAMKRGSLDSRLAKTTKEEYEDVEYRNDLWVFDNRQHCLVTVAEHRMIILFGGYDGVQYYDDMYRLDTTDLRGGHTMSIIHDTTGLKLALFGGKNHDEHLNDIWLLDLKTLRWQKISVSGDSPTVRAFHSMSVIDRWEACHPTNQTKESSGDFHQFSLDSGRWTKMVGNNTTPSPSATLGNRVLIFGGAAWPSIDASSESKSNNTIAVEPNLYIYDVHQQKWKCVVLRSLIRGQETPRCFQHSATLLYDSKLFIFEQAVMKEEASVATPTSPPFQFFVRKNSKKNIVKSPKSNQRNSTLNTVEVGLPYNFKRKLHVNFDYQWTGQDPTEVFEIQDLLGIGAYGTVCKAKHKETGYNIAIKELMIKNQSEELKREIDILKKCKHANVVSYFGSCQFGEDKLWILMDYCQLGSVRDLFEAADETLNEEEIAYICSQTLRGLVYLHSNNIIHRDVKSANILLTDEAQIKIADFGVSDVIGKANDSIGTPLWMAPEVVKGTHYDSKCDVWSLGITMADGIPPYADKKIRQAMMMVPLKPPPTVRDPSSFSTEFNKFVASLLIKEPEKRPTSANLLHQPLIQSAKGPEVLRERIHNVLELLRERRSNLRKASMSMSDGESSGSSTSSTSLHLSKSLISLVAESSSNSLRRPSIASTGSAEKEESLEDWQSTSLVHSEEPNETSVITPRMTPAPVNTPRRPSRGDSGAYILLVCQFTHLDLRRAAGWVLEASKTKGGLHNSLASSLSNTPVSSPGLRRNDSKTTSFASRTNSLGTISAVAPPSPHTPGSPAALDAPLEKVSLIPGFELLQEKLAKLSIPRNDNPLYQNREITNLRGELLEKLKPQEAAKKQPADAELVQYITDRLSGTSVDTLRAIVALMDKDIV</sequence>
<dbReference type="PANTHER" id="PTHR48012">
    <property type="entry name" value="STERILE20-LIKE KINASE, ISOFORM B-RELATED"/>
    <property type="match status" value="1"/>
</dbReference>
<dbReference type="InterPro" id="IPR034104">
    <property type="entry name" value="Lsm1"/>
</dbReference>
<dbReference type="SMART" id="SM00220">
    <property type="entry name" value="S_TKc"/>
    <property type="match status" value="1"/>
</dbReference>
<dbReference type="Gene3D" id="2.30.30.100">
    <property type="match status" value="1"/>
</dbReference>
<dbReference type="Gene3D" id="1.10.510.10">
    <property type="entry name" value="Transferase(Phosphotransferase) domain 1"/>
    <property type="match status" value="1"/>
</dbReference>
<feature type="compositionally biased region" description="Low complexity" evidence="6">
    <location>
        <begin position="872"/>
        <end position="888"/>
    </location>
</feature>
<feature type="region of interest" description="Disordered" evidence="6">
    <location>
        <begin position="869"/>
        <end position="888"/>
    </location>
</feature>
<dbReference type="InterPro" id="IPR011009">
    <property type="entry name" value="Kinase-like_dom_sf"/>
</dbReference>
<dbReference type="GO" id="GO:0005524">
    <property type="term" value="F:ATP binding"/>
    <property type="evidence" value="ECO:0007669"/>
    <property type="project" value="UniProtKB-UniRule"/>
</dbReference>
<dbReference type="SUPFAM" id="SSF117281">
    <property type="entry name" value="Kelch motif"/>
    <property type="match status" value="1"/>
</dbReference>
<dbReference type="Pfam" id="PF01423">
    <property type="entry name" value="LSM"/>
    <property type="match status" value="1"/>
</dbReference>
<dbReference type="Pfam" id="PF00069">
    <property type="entry name" value="Pkinase"/>
    <property type="match status" value="1"/>
</dbReference>
<dbReference type="Pfam" id="PF24681">
    <property type="entry name" value="Kelch_KLHDC2_KLHL20_DRC7"/>
    <property type="match status" value="1"/>
</dbReference>
<proteinExistence type="predicted"/>
<evidence type="ECO:0000256" key="4">
    <source>
        <dbReference type="ARBA" id="ARBA00022840"/>
    </source>
</evidence>
<dbReference type="SUPFAM" id="SSF50182">
    <property type="entry name" value="Sm-like ribonucleoproteins"/>
    <property type="match status" value="1"/>
</dbReference>
<dbReference type="Gene3D" id="2.120.10.80">
    <property type="entry name" value="Kelch-type beta propeller"/>
    <property type="match status" value="1"/>
</dbReference>
<protein>
    <recommendedName>
        <fullName evidence="2">non-specific serine/threonine protein kinase</fullName>
        <ecNumber evidence="2">2.7.11.1</ecNumber>
    </recommendedName>
</protein>
<feature type="domain" description="Protein kinase" evidence="7">
    <location>
        <begin position="596"/>
        <end position="841"/>
    </location>
</feature>
<feature type="binding site" evidence="5">
    <location>
        <position position="625"/>
    </location>
    <ligand>
        <name>ATP</name>
        <dbReference type="ChEBI" id="CHEBI:30616"/>
    </ligand>
</feature>
<keyword evidence="10" id="KW-1185">Reference proteome</keyword>
<dbReference type="InterPro" id="IPR008271">
    <property type="entry name" value="Ser/Thr_kinase_AS"/>
</dbReference>
<dbReference type="STRING" id="1890364.A0A2P6N923"/>
<dbReference type="SUPFAM" id="SSF56112">
    <property type="entry name" value="Protein kinase-like (PK-like)"/>
    <property type="match status" value="1"/>
</dbReference>
<dbReference type="PANTHER" id="PTHR48012:SF28">
    <property type="entry name" value="SERINE_THREONINE-PROTEIN KINASE PAKE-RELATED"/>
    <property type="match status" value="1"/>
</dbReference>
<dbReference type="InterPro" id="IPR015915">
    <property type="entry name" value="Kelch-typ_b-propeller"/>
</dbReference>
<evidence type="ECO:0000259" key="8">
    <source>
        <dbReference type="PROSITE" id="PS52002"/>
    </source>
</evidence>
<accession>A0A2P6N923</accession>
<dbReference type="EMBL" id="MDYQ01000149">
    <property type="protein sequence ID" value="PRP80442.1"/>
    <property type="molecule type" value="Genomic_DNA"/>
</dbReference>
<feature type="region of interest" description="Disordered" evidence="6">
    <location>
        <begin position="908"/>
        <end position="961"/>
    </location>
</feature>
<dbReference type="PROSITE" id="PS00107">
    <property type="entry name" value="PROTEIN_KINASE_ATP"/>
    <property type="match status" value="1"/>
</dbReference>
<dbReference type="GO" id="GO:0000956">
    <property type="term" value="P:nuclear-transcribed mRNA catabolic process"/>
    <property type="evidence" value="ECO:0007669"/>
    <property type="project" value="InterPro"/>
</dbReference>
<evidence type="ECO:0000259" key="7">
    <source>
        <dbReference type="PROSITE" id="PS50011"/>
    </source>
</evidence>
<dbReference type="PROSITE" id="PS50011">
    <property type="entry name" value="PROTEIN_KINASE_DOM"/>
    <property type="match status" value="1"/>
</dbReference>
<organism evidence="9 10">
    <name type="scientific">Planoprotostelium fungivorum</name>
    <dbReference type="NCBI Taxonomy" id="1890364"/>
    <lineage>
        <taxon>Eukaryota</taxon>
        <taxon>Amoebozoa</taxon>
        <taxon>Evosea</taxon>
        <taxon>Variosea</taxon>
        <taxon>Cavosteliida</taxon>
        <taxon>Cavosteliaceae</taxon>
        <taxon>Planoprotostelium</taxon>
    </lineage>
</organism>
<comment type="caution">
    <text evidence="9">The sequence shown here is derived from an EMBL/GenBank/DDBJ whole genome shotgun (WGS) entry which is preliminary data.</text>
</comment>
<evidence type="ECO:0000256" key="5">
    <source>
        <dbReference type="PROSITE-ProRule" id="PRU10141"/>
    </source>
</evidence>
<feature type="compositionally biased region" description="Polar residues" evidence="6">
    <location>
        <begin position="1000"/>
        <end position="1011"/>
    </location>
</feature>
<evidence type="ECO:0000313" key="9">
    <source>
        <dbReference type="EMBL" id="PRP80442.1"/>
    </source>
</evidence>
<dbReference type="InterPro" id="IPR047575">
    <property type="entry name" value="Sm"/>
</dbReference>
<feature type="compositionally biased region" description="Polar residues" evidence="6">
    <location>
        <begin position="908"/>
        <end position="918"/>
    </location>
</feature>
<dbReference type="CDD" id="cd01728">
    <property type="entry name" value="LSm1"/>
    <property type="match status" value="1"/>
</dbReference>
<evidence type="ECO:0000256" key="2">
    <source>
        <dbReference type="ARBA" id="ARBA00012513"/>
    </source>
</evidence>
<dbReference type="Proteomes" id="UP000241769">
    <property type="component" value="Unassembled WGS sequence"/>
</dbReference>
<dbReference type="GO" id="GO:0003723">
    <property type="term" value="F:RNA binding"/>
    <property type="evidence" value="ECO:0007669"/>
    <property type="project" value="InterPro"/>
</dbReference>
<dbReference type="PROSITE" id="PS00108">
    <property type="entry name" value="PROTEIN_KINASE_ST"/>
    <property type="match status" value="1"/>
</dbReference>
<dbReference type="InterPro" id="IPR000719">
    <property type="entry name" value="Prot_kinase_dom"/>
</dbReference>
<dbReference type="PROSITE" id="PS52002">
    <property type="entry name" value="SM"/>
    <property type="match status" value="1"/>
</dbReference>
<dbReference type="AlphaFoldDB" id="A0A2P6N923"/>
<dbReference type="SMART" id="SM00651">
    <property type="entry name" value="Sm"/>
    <property type="match status" value="1"/>
</dbReference>
<comment type="subcellular location">
    <subcellularLocation>
        <location evidence="1">Cytoplasm</location>
        <location evidence="1">P-body</location>
    </subcellularLocation>
</comment>
<dbReference type="InterPro" id="IPR017441">
    <property type="entry name" value="Protein_kinase_ATP_BS"/>
</dbReference>